<comment type="cofactor">
    <cofactor evidence="1 6">
        <name>pyridoxal 5'-phosphate</name>
        <dbReference type="ChEBI" id="CHEBI:597326"/>
    </cofactor>
</comment>
<dbReference type="InterPro" id="IPR004839">
    <property type="entry name" value="Aminotransferase_I/II_large"/>
</dbReference>
<dbReference type="InterPro" id="IPR004838">
    <property type="entry name" value="NHTrfase_class1_PyrdxlP-BS"/>
</dbReference>
<evidence type="ECO:0000313" key="8">
    <source>
        <dbReference type="EMBL" id="MBG9987167.1"/>
    </source>
</evidence>
<dbReference type="SUPFAM" id="SSF53383">
    <property type="entry name" value="PLP-dependent transferases"/>
    <property type="match status" value="1"/>
</dbReference>
<dbReference type="EC" id="2.6.1.-" evidence="6"/>
<organism evidence="8 9">
    <name type="scientific">Facklamia lactis</name>
    <dbReference type="NCBI Taxonomy" id="2749967"/>
    <lineage>
        <taxon>Bacteria</taxon>
        <taxon>Bacillati</taxon>
        <taxon>Bacillota</taxon>
        <taxon>Bacilli</taxon>
        <taxon>Lactobacillales</taxon>
        <taxon>Aerococcaceae</taxon>
        <taxon>Facklamia</taxon>
    </lineage>
</organism>
<evidence type="ECO:0000259" key="7">
    <source>
        <dbReference type="Pfam" id="PF00155"/>
    </source>
</evidence>
<dbReference type="Pfam" id="PF00155">
    <property type="entry name" value="Aminotran_1_2"/>
    <property type="match status" value="1"/>
</dbReference>
<evidence type="ECO:0000256" key="5">
    <source>
        <dbReference type="ARBA" id="ARBA00022898"/>
    </source>
</evidence>
<dbReference type="InterPro" id="IPR015424">
    <property type="entry name" value="PyrdxlP-dep_Trfase"/>
</dbReference>
<evidence type="ECO:0000313" key="9">
    <source>
        <dbReference type="Proteomes" id="UP000721415"/>
    </source>
</evidence>
<dbReference type="Gene3D" id="3.40.640.10">
    <property type="entry name" value="Type I PLP-dependent aspartate aminotransferase-like (Major domain)"/>
    <property type="match status" value="1"/>
</dbReference>
<dbReference type="InterPro" id="IPR015421">
    <property type="entry name" value="PyrdxlP-dep_Trfase_major"/>
</dbReference>
<evidence type="ECO:0000256" key="2">
    <source>
        <dbReference type="ARBA" id="ARBA00007441"/>
    </source>
</evidence>
<reference evidence="8 9" key="1">
    <citation type="submission" date="2020-07" db="EMBL/GenBank/DDBJ databases">
        <title>Facklamia lactis sp. nov., isolated from raw milk.</title>
        <authorList>
            <person name="Doll E.V."/>
            <person name="Huptas C."/>
            <person name="Staib L."/>
            <person name="Wenning M."/>
            <person name="Scherer S."/>
        </authorList>
    </citation>
    <scope>NUCLEOTIDE SEQUENCE [LARGE SCALE GENOMIC DNA]</scope>
    <source>
        <strain evidence="8 9">DSM 111018</strain>
    </source>
</reference>
<protein>
    <recommendedName>
        <fullName evidence="6">Aminotransferase</fullName>
        <ecNumber evidence="6">2.6.1.-</ecNumber>
    </recommendedName>
</protein>
<dbReference type="EMBL" id="JACBXQ010000006">
    <property type="protein sequence ID" value="MBG9987167.1"/>
    <property type="molecule type" value="Genomic_DNA"/>
</dbReference>
<evidence type="ECO:0000256" key="3">
    <source>
        <dbReference type="ARBA" id="ARBA00022576"/>
    </source>
</evidence>
<comment type="similarity">
    <text evidence="2 6">Belongs to the class-I pyridoxal-phosphate-dependent aminotransferase family.</text>
</comment>
<comment type="caution">
    <text evidence="8">The sequence shown here is derived from an EMBL/GenBank/DDBJ whole genome shotgun (WGS) entry which is preliminary data.</text>
</comment>
<dbReference type="Gene3D" id="3.90.1150.10">
    <property type="entry name" value="Aspartate Aminotransferase, domain 1"/>
    <property type="match status" value="1"/>
</dbReference>
<dbReference type="GO" id="GO:0008483">
    <property type="term" value="F:transaminase activity"/>
    <property type="evidence" value="ECO:0007669"/>
    <property type="project" value="UniProtKB-KW"/>
</dbReference>
<dbReference type="CDD" id="cd00609">
    <property type="entry name" value="AAT_like"/>
    <property type="match status" value="1"/>
</dbReference>
<evidence type="ECO:0000256" key="6">
    <source>
        <dbReference type="RuleBase" id="RU000481"/>
    </source>
</evidence>
<evidence type="ECO:0000256" key="4">
    <source>
        <dbReference type="ARBA" id="ARBA00022679"/>
    </source>
</evidence>
<keyword evidence="3 6" id="KW-0032">Aminotransferase</keyword>
<gene>
    <name evidence="8" type="ORF">HZY91_09845</name>
</gene>
<dbReference type="Proteomes" id="UP000721415">
    <property type="component" value="Unassembled WGS sequence"/>
</dbReference>
<keyword evidence="5" id="KW-0663">Pyridoxal phosphate</keyword>
<dbReference type="InterPro" id="IPR015422">
    <property type="entry name" value="PyrdxlP-dep_Trfase_small"/>
</dbReference>
<keyword evidence="4 6" id="KW-0808">Transferase</keyword>
<keyword evidence="9" id="KW-1185">Reference proteome</keyword>
<name>A0ABS0LT86_9LACT</name>
<dbReference type="InterPro" id="IPR050596">
    <property type="entry name" value="AspAT/PAT-like"/>
</dbReference>
<evidence type="ECO:0000256" key="1">
    <source>
        <dbReference type="ARBA" id="ARBA00001933"/>
    </source>
</evidence>
<feature type="domain" description="Aminotransferase class I/classII large" evidence="7">
    <location>
        <begin position="30"/>
        <end position="380"/>
    </location>
</feature>
<dbReference type="PANTHER" id="PTHR46383:SF1">
    <property type="entry name" value="ASPARTATE AMINOTRANSFERASE"/>
    <property type="match status" value="1"/>
</dbReference>
<accession>A0ABS0LT86</accession>
<dbReference type="PANTHER" id="PTHR46383">
    <property type="entry name" value="ASPARTATE AMINOTRANSFERASE"/>
    <property type="match status" value="1"/>
</dbReference>
<sequence>MMKKYIAERYQEDFSTPMGNSDFLLDRYDDVIDFSLGDPDITTDGEVIRKTMQDALDGHTHYTSFQGDIELRQALVENLADNYGVKYSTDEIMVTTSGCHAMWLALESITNDGEEIILHEPYFTPYPQQVLLTRGIPTTVPTYEEDLFQIDPKRLEAKITDKTKAIIINTPNNPTGACFSRENLEAISKICQDRDIVVISDDIYTLYSYKSSFVPIVSIPGMKERTIVIGSFSKDYAMTGWRIGFIAAPKSLIDIVRNINENNVFTAPSISQRAALHALKDKERIQAPMLAEYRSRLNILYEEVCQTPKMSMLEPMGTIYAFVNIKQTGMTAEEVAEYLLENAHIVVLPGTAFGEESGEGYIRFAITVDDSVIRQAFARIRQTELFNG</sequence>
<proteinExistence type="inferred from homology"/>
<dbReference type="PROSITE" id="PS00105">
    <property type="entry name" value="AA_TRANSFER_CLASS_1"/>
    <property type="match status" value="1"/>
</dbReference>